<gene>
    <name evidence="4" type="ORF">I0C86_33160</name>
</gene>
<evidence type="ECO:0000259" key="3">
    <source>
        <dbReference type="Pfam" id="PF01882"/>
    </source>
</evidence>
<dbReference type="Proteomes" id="UP000638560">
    <property type="component" value="Unassembled WGS sequence"/>
</dbReference>
<keyword evidence="5" id="KW-1185">Reference proteome</keyword>
<dbReference type="InterPro" id="IPR002881">
    <property type="entry name" value="DUF58"/>
</dbReference>
<dbReference type="RefSeq" id="WP_196205250.1">
    <property type="nucleotide sequence ID" value="NZ_JADPUN010000289.1"/>
</dbReference>
<feature type="transmembrane region" description="Helical" evidence="2">
    <location>
        <begin position="40"/>
        <end position="68"/>
    </location>
</feature>
<dbReference type="Pfam" id="PF01882">
    <property type="entry name" value="DUF58"/>
    <property type="match status" value="1"/>
</dbReference>
<evidence type="ECO:0000256" key="1">
    <source>
        <dbReference type="SAM" id="MobiDB-lite"/>
    </source>
</evidence>
<name>A0ABS0H6B7_9ACTN</name>
<comment type="caution">
    <text evidence="4">The sequence shown here is derived from an EMBL/GenBank/DDBJ whole genome shotgun (WGS) entry which is preliminary data.</text>
</comment>
<organism evidence="4 5">
    <name type="scientific">Plantactinospora alkalitolerans</name>
    <dbReference type="NCBI Taxonomy" id="2789879"/>
    <lineage>
        <taxon>Bacteria</taxon>
        <taxon>Bacillati</taxon>
        <taxon>Actinomycetota</taxon>
        <taxon>Actinomycetes</taxon>
        <taxon>Micromonosporales</taxon>
        <taxon>Micromonosporaceae</taxon>
        <taxon>Plantactinospora</taxon>
    </lineage>
</organism>
<dbReference type="PANTHER" id="PTHR33608:SF14">
    <property type="entry name" value="POSSIBLE CONSERVED SECRETED PROTEIN"/>
    <property type="match status" value="1"/>
</dbReference>
<evidence type="ECO:0000256" key="2">
    <source>
        <dbReference type="SAM" id="Phobius"/>
    </source>
</evidence>
<sequence>MTTTEPYVRPAVPGQRRAGSTDVPEEPAPTWTPTPALRRAVLLTGLFLVAGALLGRVDLVVLATPFALGTAYALRRRPTLAPELAIGVDDTNLVEGSPLVGAISVGNRDEVGYDLVMMRTVVSKWLRIDRVTFTAEDVEPDTAAADAPARSGSGSGQEPEQPARRSATDRPYGFTVPAGTVSDLELRGETLRWGRHRVGPAAVRAAACDGLLVSQTMLSDARAVPVYPVTEPFDADQAMPRAAGLVGGHRSRRPGEGGELAGVRIFGPGDRLRRIDWRVSLRARQLHVAAMLSDRDAEVVLLLDVLAEAGRSGGIRGSASVLDTCVRAAAAIAEHYLHRGDRVSLLEYGPSARRLRPATGRRQYLTLLEWLLDVQVEQSPHEPYDQVFGPQLLSSNALVVVFTPLVDGRSAKMLARLARSGRFVVAVDTLPPAATPPARGQWTDAAHRLWRLDRDNTIGQLREHGVPVVTWAGAGSLDLVLRDVARLASAPRPALR</sequence>
<keyword evidence="2" id="KW-1133">Transmembrane helix</keyword>
<accession>A0ABS0H6B7</accession>
<keyword evidence="2" id="KW-0812">Transmembrane</keyword>
<evidence type="ECO:0000313" key="5">
    <source>
        <dbReference type="Proteomes" id="UP000638560"/>
    </source>
</evidence>
<proteinExistence type="predicted"/>
<dbReference type="PANTHER" id="PTHR33608">
    <property type="entry name" value="BLL2464 PROTEIN"/>
    <property type="match status" value="1"/>
</dbReference>
<dbReference type="EMBL" id="JADPUN010000289">
    <property type="protein sequence ID" value="MBF9133748.1"/>
    <property type="molecule type" value="Genomic_DNA"/>
</dbReference>
<evidence type="ECO:0000313" key="4">
    <source>
        <dbReference type="EMBL" id="MBF9133748.1"/>
    </source>
</evidence>
<feature type="region of interest" description="Disordered" evidence="1">
    <location>
        <begin position="1"/>
        <end position="31"/>
    </location>
</feature>
<keyword evidence="2" id="KW-0472">Membrane</keyword>
<reference evidence="4 5" key="1">
    <citation type="submission" date="2020-11" db="EMBL/GenBank/DDBJ databases">
        <title>A novel isolate from a Black sea contaminated sediment with potential to produce alkanes: Plantactinospora alkalitolerans sp. nov.</title>
        <authorList>
            <person name="Carro L."/>
            <person name="Veyisoglu A."/>
            <person name="Guven K."/>
            <person name="Schumann P."/>
            <person name="Klenk H.-P."/>
            <person name="Sahin N."/>
        </authorList>
    </citation>
    <scope>NUCLEOTIDE SEQUENCE [LARGE SCALE GENOMIC DNA]</scope>
    <source>
        <strain evidence="4 5">S1510</strain>
    </source>
</reference>
<feature type="domain" description="DUF58" evidence="3">
    <location>
        <begin position="263"/>
        <end position="429"/>
    </location>
</feature>
<protein>
    <submittedName>
        <fullName evidence="4">DUF58 domain-containing protein</fullName>
    </submittedName>
</protein>
<feature type="region of interest" description="Disordered" evidence="1">
    <location>
        <begin position="139"/>
        <end position="174"/>
    </location>
</feature>